<dbReference type="InParanoid" id="A0A0E1RX01"/>
<dbReference type="PANTHER" id="PTHR47558:SF1">
    <property type="entry name" value="HISTONE DEACETYLASE HOS3"/>
    <property type="match status" value="1"/>
</dbReference>
<dbReference type="InterPro" id="IPR023801">
    <property type="entry name" value="His_deacetylse_dom"/>
</dbReference>
<dbReference type="AlphaFoldDB" id="A0A0E1RX01"/>
<keyword evidence="4" id="KW-1185">Reference proteome</keyword>
<evidence type="ECO:0000313" key="4">
    <source>
        <dbReference type="Proteomes" id="UP000001261"/>
    </source>
</evidence>
<feature type="compositionally biased region" description="Low complexity" evidence="1">
    <location>
        <begin position="50"/>
        <end position="63"/>
    </location>
</feature>
<feature type="region of interest" description="Disordered" evidence="1">
    <location>
        <begin position="1"/>
        <end position="141"/>
    </location>
</feature>
<dbReference type="Proteomes" id="UP000001261">
    <property type="component" value="Unassembled WGS sequence"/>
</dbReference>
<feature type="compositionally biased region" description="Basic and acidic residues" evidence="1">
    <location>
        <begin position="942"/>
        <end position="960"/>
    </location>
</feature>
<dbReference type="GO" id="GO:0005634">
    <property type="term" value="C:nucleus"/>
    <property type="evidence" value="ECO:0007669"/>
    <property type="project" value="TreeGrafter"/>
</dbReference>
<dbReference type="GeneID" id="4559831"/>
<reference evidence="4" key="1">
    <citation type="journal article" date="2009" name="Genome Res.">
        <title>Comparative genomic analyses of the human fungal pathogens Coccidioides and their relatives.</title>
        <authorList>
            <person name="Sharpton T.J."/>
            <person name="Stajich J.E."/>
            <person name="Rounsley S.D."/>
            <person name="Gardner M.J."/>
            <person name="Wortman J.R."/>
            <person name="Jordar V.S."/>
            <person name="Maiti R."/>
            <person name="Kodira C.D."/>
            <person name="Neafsey D.E."/>
            <person name="Zeng Q."/>
            <person name="Hung C.-Y."/>
            <person name="McMahan C."/>
            <person name="Muszewska A."/>
            <person name="Grynberg M."/>
            <person name="Mandel M.A."/>
            <person name="Kellner E.M."/>
            <person name="Barker B.M."/>
            <person name="Galgiani J.N."/>
            <person name="Orbach M.J."/>
            <person name="Kirkland T.N."/>
            <person name="Cole G.T."/>
            <person name="Henn M.R."/>
            <person name="Birren B.W."/>
            <person name="Taylor J.W."/>
        </authorList>
    </citation>
    <scope>NUCLEOTIDE SEQUENCE [LARGE SCALE GENOMIC DNA]</scope>
    <source>
        <strain evidence="4">RS</strain>
    </source>
</reference>
<dbReference type="KEGG" id="cim:CIMG_08649"/>
<dbReference type="InterPro" id="IPR037138">
    <property type="entry name" value="His_deacetylse_dom_sf"/>
</dbReference>
<feature type="compositionally biased region" description="Pro residues" evidence="1">
    <location>
        <begin position="1"/>
        <end position="10"/>
    </location>
</feature>
<proteinExistence type="predicted"/>
<feature type="compositionally biased region" description="Polar residues" evidence="1">
    <location>
        <begin position="1012"/>
        <end position="1022"/>
    </location>
</feature>
<evidence type="ECO:0000313" key="3">
    <source>
        <dbReference type="EMBL" id="EAS29903.2"/>
    </source>
</evidence>
<feature type="compositionally biased region" description="Low complexity" evidence="1">
    <location>
        <begin position="800"/>
        <end position="816"/>
    </location>
</feature>
<feature type="compositionally biased region" description="Polar residues" evidence="1">
    <location>
        <begin position="16"/>
        <end position="43"/>
    </location>
</feature>
<accession>A0A0E1RX01</accession>
<evidence type="ECO:0000256" key="1">
    <source>
        <dbReference type="SAM" id="MobiDB-lite"/>
    </source>
</evidence>
<gene>
    <name evidence="3" type="ORF">CIMG_08649</name>
</gene>
<reference evidence="4" key="2">
    <citation type="journal article" date="2010" name="Genome Res.">
        <title>Population genomic sequencing of Coccidioides fungi reveals recent hybridization and transposon control.</title>
        <authorList>
            <person name="Neafsey D.E."/>
            <person name="Barker B.M."/>
            <person name="Sharpton T.J."/>
            <person name="Stajich J.E."/>
            <person name="Park D.J."/>
            <person name="Whiston E."/>
            <person name="Hung C.-Y."/>
            <person name="McMahan C."/>
            <person name="White J."/>
            <person name="Sykes S."/>
            <person name="Heiman D."/>
            <person name="Young S."/>
            <person name="Zeng Q."/>
            <person name="Abouelleil A."/>
            <person name="Aftuck L."/>
            <person name="Bessette D."/>
            <person name="Brown A."/>
            <person name="FitzGerald M."/>
            <person name="Lui A."/>
            <person name="Macdonald J.P."/>
            <person name="Priest M."/>
            <person name="Orbach M.J."/>
            <person name="Galgiani J.N."/>
            <person name="Kirkland T.N."/>
            <person name="Cole G.T."/>
            <person name="Birren B.W."/>
            <person name="Henn M.R."/>
            <person name="Taylor J.W."/>
            <person name="Rounsley S.D."/>
        </authorList>
    </citation>
    <scope>GENOME REANNOTATION</scope>
    <source>
        <strain evidence="4">RS</strain>
    </source>
</reference>
<feature type="compositionally biased region" description="Basic and acidic residues" evidence="1">
    <location>
        <begin position="774"/>
        <end position="784"/>
    </location>
</feature>
<feature type="compositionally biased region" description="Polar residues" evidence="1">
    <location>
        <begin position="108"/>
        <end position="141"/>
    </location>
</feature>
<dbReference type="Pfam" id="PF00850">
    <property type="entry name" value="Hist_deacetyl"/>
    <property type="match status" value="1"/>
</dbReference>
<dbReference type="GO" id="GO:0010468">
    <property type="term" value="P:regulation of gene expression"/>
    <property type="evidence" value="ECO:0007669"/>
    <property type="project" value="UniProtKB-ARBA"/>
</dbReference>
<dbReference type="CDD" id="cd09998">
    <property type="entry name" value="HDAC_Hos3"/>
    <property type="match status" value="1"/>
</dbReference>
<feature type="compositionally biased region" description="Polar residues" evidence="1">
    <location>
        <begin position="980"/>
        <end position="992"/>
    </location>
</feature>
<feature type="region of interest" description="Disordered" evidence="1">
    <location>
        <begin position="741"/>
        <end position="824"/>
    </location>
</feature>
<dbReference type="EMBL" id="GG704913">
    <property type="protein sequence ID" value="EAS29903.2"/>
    <property type="molecule type" value="Genomic_DNA"/>
</dbReference>
<dbReference type="RefSeq" id="XP_001241486.2">
    <property type="nucleotide sequence ID" value="XM_001241485.2"/>
</dbReference>
<dbReference type="FunFam" id="3.40.800.20:FF:000011">
    <property type="entry name" value="Histone deacetylase HOS3"/>
    <property type="match status" value="1"/>
</dbReference>
<feature type="compositionally biased region" description="Polar residues" evidence="1">
    <location>
        <begin position="878"/>
        <end position="894"/>
    </location>
</feature>
<dbReference type="InterPro" id="IPR023696">
    <property type="entry name" value="Ureohydrolase_dom_sf"/>
</dbReference>
<dbReference type="VEuPathDB" id="FungiDB:CIMG_08649"/>
<dbReference type="InterPro" id="IPR000286">
    <property type="entry name" value="HDACs"/>
</dbReference>
<dbReference type="OMA" id="MTHGLTH"/>
<feature type="region of interest" description="Disordered" evidence="1">
    <location>
        <begin position="845"/>
        <end position="926"/>
    </location>
</feature>
<organism evidence="3 4">
    <name type="scientific">Coccidioides immitis (strain RS)</name>
    <name type="common">Valley fever fungus</name>
    <dbReference type="NCBI Taxonomy" id="246410"/>
    <lineage>
        <taxon>Eukaryota</taxon>
        <taxon>Fungi</taxon>
        <taxon>Dikarya</taxon>
        <taxon>Ascomycota</taxon>
        <taxon>Pezizomycotina</taxon>
        <taxon>Eurotiomycetes</taxon>
        <taxon>Eurotiomycetidae</taxon>
        <taxon>Onygenales</taxon>
        <taxon>Onygenaceae</taxon>
        <taxon>Coccidioides</taxon>
    </lineage>
</organism>
<dbReference type="SUPFAM" id="SSF52768">
    <property type="entry name" value="Arginase/deacetylase"/>
    <property type="match status" value="1"/>
</dbReference>
<sequence length="1093" mass="118841">MDGRKPPPAMAPKQHAGSSGRQSTLTTNNEREQLVSSFNQLSLAPQAALPRQSPSRTSSQSYRTLDKPQQAQHDALAHRSPVPRRTPSINSLREDRRSSTPSLKKRLSTASLRSVQNSNGVGSPRPSTSRRASHQFLSTPGSMMRPISPSVMSECPSPPPLPTASSIAAEHFEKELALHQSTDLRSKTVVILQDACYGHRYSRPRTSKAGLESIVERPERLRAGILGVASAYVRMGKRWGNHRCAPHPDLDLSSLPVPPFQILKTTRTLPLNSPAITHVHGAKWMGELKMMCDAAESRLALNGKELVRPNSSGSDSSGSVPKLHEGDLYLCPESLNAFEGALGGVCEAIDTVFESDATRRAFVCIRPPGHHCSSNFPSGFCWLNNVHVGIAHAAMTHGLTHAAIIDFDLHHGDGSQAIAWEQNQRAISASRNAPLHKKTRIGYFSLHDINSYPCESGDEAKVMSASVCIDNAHGQSVWNVHLEPWKDAMEFWQLYNTKYAVLLDKARCFLRSCSQQLRDSPNSTHPKAAIFLSAGFDASEWEGIGMQRHKVNVPTDFYAKFTSDINRLAEEEDLAVDGRIISVLEGGYSDRALTSGIFSHLSALADTRNVVVDDMDAQSRLASEMFSRLNLSDKASNAPSCDSTEEPILFDTIWWTGPMLEELEIIAQKPPPAPIRKLREKGQPSFLAHTQASAAKAVTPVRERGVLFSHHATLDEPFSLPEVDWALAAVELSKAIIPTDRQTSSLKHADLKGENARSKRERHSLTGSTDLESVSERGHMQLRERKPKAPVIPELQPGNSRSSSRSTRRTTIASSSDLADGALPETPIESLDQTQVVVPQHSRKLSVTSSVASVGSAAPRNISLRKPREASSRPVSRAQASTRPATSMGINVQKQRAVGVGDRSGSRKSTPLDTTSAQSQHGDVDHLSNGVKKLSLKLKVPTPEEHAAREAARIAEERNRNMSKTAKKTPAAKPTKQIAGKSTSKTSRNATISEAPRAESDTADPRMIPLPSESTPVSSTEHSLAISAGREQHQTTDHPSFPSPPLTPLSPCARPQTTVKSAPPKAYTKEDLPVFTSTSVIPFGPSRDSNTGS</sequence>
<feature type="region of interest" description="Disordered" evidence="1">
    <location>
        <begin position="941"/>
        <end position="1066"/>
    </location>
</feature>
<dbReference type="OrthoDB" id="5232919at2759"/>
<evidence type="ECO:0000259" key="2">
    <source>
        <dbReference type="Pfam" id="PF00850"/>
    </source>
</evidence>
<feature type="compositionally biased region" description="Low complexity" evidence="1">
    <location>
        <begin position="846"/>
        <end position="858"/>
    </location>
</feature>
<feature type="domain" description="Histone deacetylase" evidence="2">
    <location>
        <begin position="270"/>
        <end position="603"/>
    </location>
</feature>
<protein>
    <submittedName>
        <fullName evidence="3">Histone deacetylase HosB</fullName>
    </submittedName>
</protein>
<dbReference type="Gene3D" id="3.40.800.20">
    <property type="entry name" value="Histone deacetylase domain"/>
    <property type="match status" value="1"/>
</dbReference>
<dbReference type="STRING" id="246410.A0A0E1RX01"/>
<feature type="compositionally biased region" description="Polar residues" evidence="1">
    <location>
        <begin position="907"/>
        <end position="921"/>
    </location>
</feature>
<dbReference type="PRINTS" id="PR01270">
    <property type="entry name" value="HDASUPER"/>
</dbReference>
<dbReference type="InterPro" id="IPR053244">
    <property type="entry name" value="HDAC_HD_type_1"/>
</dbReference>
<name>A0A0E1RX01_COCIM</name>
<dbReference type="GO" id="GO:0004407">
    <property type="term" value="F:histone deacetylase activity"/>
    <property type="evidence" value="ECO:0007669"/>
    <property type="project" value="TreeGrafter"/>
</dbReference>
<dbReference type="PANTHER" id="PTHR47558">
    <property type="entry name" value="HISTONE DEACETYLASE HOS3"/>
    <property type="match status" value="1"/>
</dbReference>
<feature type="compositionally biased region" description="Basic and acidic residues" evidence="1">
    <location>
        <begin position="747"/>
        <end position="758"/>
    </location>
</feature>